<dbReference type="InterPro" id="IPR005162">
    <property type="entry name" value="Retrotrans_gag_dom"/>
</dbReference>
<comment type="caution">
    <text evidence="3">The sequence shown here is derived from an EMBL/GenBank/DDBJ whole genome shotgun (WGS) entry which is preliminary data.</text>
</comment>
<keyword evidence="4" id="KW-1185">Reference proteome</keyword>
<dbReference type="InterPro" id="IPR046626">
    <property type="entry name" value="DUF6738"/>
</dbReference>
<protein>
    <submittedName>
        <fullName evidence="3">Uncharacterized protein</fullName>
    </submittedName>
</protein>
<name>A0A151UFB3_CAJCA</name>
<feature type="domain" description="DUF6738" evidence="2">
    <location>
        <begin position="1"/>
        <end position="74"/>
    </location>
</feature>
<dbReference type="PANTHER" id="PTHR33223:SF3">
    <property type="match status" value="1"/>
</dbReference>
<evidence type="ECO:0000259" key="2">
    <source>
        <dbReference type="Pfam" id="PF20523"/>
    </source>
</evidence>
<dbReference type="Gramene" id="C.cajan_46573.t">
    <property type="protein sequence ID" value="C.cajan_46573.t"/>
    <property type="gene ID" value="C.cajan_46573"/>
</dbReference>
<reference evidence="3" key="1">
    <citation type="journal article" date="2012" name="Nat. Biotechnol.">
        <title>Draft genome sequence of pigeonpea (Cajanus cajan), an orphan legume crop of resource-poor farmers.</title>
        <authorList>
            <person name="Varshney R.K."/>
            <person name="Chen W."/>
            <person name="Li Y."/>
            <person name="Bharti A.K."/>
            <person name="Saxena R.K."/>
            <person name="Schlueter J.A."/>
            <person name="Donoghue M.T."/>
            <person name="Azam S."/>
            <person name="Fan G."/>
            <person name="Whaley A.M."/>
            <person name="Farmer A.D."/>
            <person name="Sheridan J."/>
            <person name="Iwata A."/>
            <person name="Tuteja R."/>
            <person name="Penmetsa R.V."/>
            <person name="Wu W."/>
            <person name="Upadhyaya H.D."/>
            <person name="Yang S.P."/>
            <person name="Shah T."/>
            <person name="Saxena K.B."/>
            <person name="Michael T."/>
            <person name="McCombie W.R."/>
            <person name="Yang B."/>
            <person name="Zhang G."/>
            <person name="Yang H."/>
            <person name="Wang J."/>
            <person name="Spillane C."/>
            <person name="Cook D.R."/>
            <person name="May G.D."/>
            <person name="Xu X."/>
            <person name="Jackson S.A."/>
        </authorList>
    </citation>
    <scope>NUCLEOTIDE SEQUENCE [LARGE SCALE GENOMIC DNA]</scope>
</reference>
<feature type="domain" description="Retrotransposon gag" evidence="1">
    <location>
        <begin position="168"/>
        <end position="211"/>
    </location>
</feature>
<dbReference type="Pfam" id="PF20523">
    <property type="entry name" value="DUF6738"/>
    <property type="match status" value="1"/>
</dbReference>
<organism evidence="3 4">
    <name type="scientific">Cajanus cajan</name>
    <name type="common">Pigeon pea</name>
    <name type="synonym">Cajanus indicus</name>
    <dbReference type="NCBI Taxonomy" id="3821"/>
    <lineage>
        <taxon>Eukaryota</taxon>
        <taxon>Viridiplantae</taxon>
        <taxon>Streptophyta</taxon>
        <taxon>Embryophyta</taxon>
        <taxon>Tracheophyta</taxon>
        <taxon>Spermatophyta</taxon>
        <taxon>Magnoliopsida</taxon>
        <taxon>eudicotyledons</taxon>
        <taxon>Gunneridae</taxon>
        <taxon>Pentapetalae</taxon>
        <taxon>rosids</taxon>
        <taxon>fabids</taxon>
        <taxon>Fabales</taxon>
        <taxon>Fabaceae</taxon>
        <taxon>Papilionoideae</taxon>
        <taxon>50 kb inversion clade</taxon>
        <taxon>NPAAA clade</taxon>
        <taxon>indigoferoid/millettioid clade</taxon>
        <taxon>Phaseoleae</taxon>
        <taxon>Cajanus</taxon>
    </lineage>
</organism>
<evidence type="ECO:0000313" key="3">
    <source>
        <dbReference type="EMBL" id="KYP78004.1"/>
    </source>
</evidence>
<dbReference type="Proteomes" id="UP000075243">
    <property type="component" value="Unassembled WGS sequence"/>
</dbReference>
<proteinExistence type="predicted"/>
<dbReference type="Pfam" id="PF03732">
    <property type="entry name" value="Retrotrans_gag"/>
    <property type="match status" value="1"/>
</dbReference>
<dbReference type="AlphaFoldDB" id="A0A151UFB3"/>
<evidence type="ECO:0000259" key="1">
    <source>
        <dbReference type="Pfam" id="PF03732"/>
    </source>
</evidence>
<dbReference type="PANTHER" id="PTHR33223">
    <property type="entry name" value="CCHC-TYPE DOMAIN-CONTAINING PROTEIN"/>
    <property type="match status" value="1"/>
</dbReference>
<gene>
    <name evidence="3" type="ORF">KK1_049574</name>
</gene>
<accession>A0A151UFB3</accession>
<sequence length="246" mass="28140">MTRSNPGFLHPFDPEIDRTFHRLIREHIIPSLDSNSNSHSDSHSVSVASELHSIQTKNMGEQPYNGPRERTLREMAAPGFTYESLGIQYPEEDVPFVLKTGLIHLLPKFHGHAGEDRHKHLKEFHIDCSTMKPPNVQEDHIYLKEFPHSLEGVAKDWLYYLAPRTIAIKKDISGIRQLGGESLYEYWERFKKLCASCPHHQISEYFYEGLNNMERSMIDAASGGALGDMTPDEARHLIEKMASNSQ</sequence>
<dbReference type="EMBL" id="AGCT01039179">
    <property type="protein sequence ID" value="KYP78004.1"/>
    <property type="molecule type" value="Genomic_DNA"/>
</dbReference>
<evidence type="ECO:0000313" key="4">
    <source>
        <dbReference type="Proteomes" id="UP000075243"/>
    </source>
</evidence>